<proteinExistence type="predicted"/>
<organism evidence="1 2">
    <name type="scientific">Marinicella sediminis</name>
    <dbReference type="NCBI Taxonomy" id="1792834"/>
    <lineage>
        <taxon>Bacteria</taxon>
        <taxon>Pseudomonadati</taxon>
        <taxon>Pseudomonadota</taxon>
        <taxon>Gammaproteobacteria</taxon>
        <taxon>Lysobacterales</taxon>
        <taxon>Marinicellaceae</taxon>
        <taxon>Marinicella</taxon>
    </lineage>
</organism>
<reference evidence="2" key="1">
    <citation type="journal article" date="2019" name="Int. J. Syst. Evol. Microbiol.">
        <title>The Global Catalogue of Microorganisms (GCM) 10K type strain sequencing project: providing services to taxonomists for standard genome sequencing and annotation.</title>
        <authorList>
            <consortium name="The Broad Institute Genomics Platform"/>
            <consortium name="The Broad Institute Genome Sequencing Center for Infectious Disease"/>
            <person name="Wu L."/>
            <person name="Ma J."/>
        </authorList>
    </citation>
    <scope>NUCLEOTIDE SEQUENCE [LARGE SCALE GENOMIC DNA]</scope>
    <source>
        <strain evidence="2">KCTC 42953</strain>
    </source>
</reference>
<evidence type="ECO:0000313" key="1">
    <source>
        <dbReference type="EMBL" id="MFC3195260.1"/>
    </source>
</evidence>
<dbReference type="SUPFAM" id="SSF56112">
    <property type="entry name" value="Protein kinase-like (PK-like)"/>
    <property type="match status" value="1"/>
</dbReference>
<dbReference type="EMBL" id="JBHRTS010000007">
    <property type="protein sequence ID" value="MFC3195260.1"/>
    <property type="molecule type" value="Genomic_DNA"/>
</dbReference>
<sequence length="266" mass="30541">MESQTLNDLFASTGIAREQWQQAMNSNTRIAQLDTPQGTFWLKKSAPPRGEFRYHALNFFSWIMRLSLLKAVPQPGGKAAIAMEINRIEQLTQSGALVPEVISSSDDWLLIRHAGDSIVNILKSADTIQCQRQYLFKRILVALRRIHHNQQYLSQAFIRNILLDQQQDRIVFIDFEDDPLAVMSLADAQARDLLLLINSTARFFINDQAFLHRCIQGFLSDHDPQVIETLRIASQRLQWVTRIPFQRLFGHDYQKLKTGILALNGL</sequence>
<dbReference type="Proteomes" id="UP001595533">
    <property type="component" value="Unassembled WGS sequence"/>
</dbReference>
<dbReference type="InterPro" id="IPR011009">
    <property type="entry name" value="Kinase-like_dom_sf"/>
</dbReference>
<comment type="caution">
    <text evidence="1">The sequence shown here is derived from an EMBL/GenBank/DDBJ whole genome shotgun (WGS) entry which is preliminary data.</text>
</comment>
<dbReference type="RefSeq" id="WP_157892843.1">
    <property type="nucleotide sequence ID" value="NZ_JBHRTS010000007.1"/>
</dbReference>
<protein>
    <recommendedName>
        <fullName evidence="3">Serine/threonine protein kinase</fullName>
    </recommendedName>
</protein>
<name>A0ABV7JAU3_9GAMM</name>
<gene>
    <name evidence="1" type="ORF">ACFODZ_13485</name>
</gene>
<evidence type="ECO:0008006" key="3">
    <source>
        <dbReference type="Google" id="ProtNLM"/>
    </source>
</evidence>
<keyword evidence="2" id="KW-1185">Reference proteome</keyword>
<evidence type="ECO:0000313" key="2">
    <source>
        <dbReference type="Proteomes" id="UP001595533"/>
    </source>
</evidence>
<accession>A0ABV7JAU3</accession>